<accession>A0A6J5KUJ8</accession>
<organism evidence="1">
    <name type="scientific">uncultured Caudovirales phage</name>
    <dbReference type="NCBI Taxonomy" id="2100421"/>
    <lineage>
        <taxon>Viruses</taxon>
        <taxon>Duplodnaviria</taxon>
        <taxon>Heunggongvirae</taxon>
        <taxon>Uroviricota</taxon>
        <taxon>Caudoviricetes</taxon>
        <taxon>Peduoviridae</taxon>
        <taxon>Maltschvirus</taxon>
        <taxon>Maltschvirus maltsch</taxon>
    </lineage>
</organism>
<reference evidence="1" key="1">
    <citation type="submission" date="2020-04" db="EMBL/GenBank/DDBJ databases">
        <authorList>
            <person name="Chiriac C."/>
            <person name="Salcher M."/>
            <person name="Ghai R."/>
            <person name="Kavagutti S V."/>
        </authorList>
    </citation>
    <scope>NUCLEOTIDE SEQUENCE</scope>
</reference>
<protein>
    <submittedName>
        <fullName evidence="1">Uncharacterized protein</fullName>
    </submittedName>
</protein>
<sequence length="671" mass="73915">MARYSNSKYQEAYYGADISKLPGSVEPVLATAISYSQIRLEWTTAPGAGTAYTALRIIRNQDEYPETEEDGVIIYEVVINDGSPPYTFDDGLQYTDIPLSGGRYVYYAIWIRNANTNTWEKAGVTNVLLPKQHTTNAPDNSTLLTTQDKFVALLPKMYTTSSQSPLDEIDTTSALYNFLSAFTFTIDELYTFIDLLLPDASGRFVNPNVVGAALDNVGLSQPSRLVTKNQKRMLREAIYIYNRKGTALSLGTLVESMTGFAPTITLSPNLMLTNQDSTFNGGIGSWKVKGDGEILLEQTVLPPSDTNAIDTNYTAKVIARGDGVHLQNGIDNPILYGVPVTAGAEYYLIWQHKATSIGNYMYPLLNFYDCYGQFLEPIEVYNRDIPVATSWTSMRVPFTAPAAAAYASIDFALDAGTYYFDMFEIIDVTNGQDYHEAREVSVFLNPTKSNFIENPSFYPTTDMDDTDWAVVATSSSFVTPTTLQNVHDGSHMLQVVAKTSGTTSITARSYGNMGQSFYTFSIYVQTTSGSENMSLVISALDTATNSVLKTKSLPITVGTTWERHQVTLDATSITGDFKFEVSVSGTTIGNTLNFDASQLEAAYLATDYFDGSVATTGAVWEENANDSYSHQYPNKEVKIPLLVEALYNNLPINTPYRITMFGADPITGYTR</sequence>
<dbReference type="EMBL" id="LR796175">
    <property type="protein sequence ID" value="CAB4123890.1"/>
    <property type="molecule type" value="Genomic_DNA"/>
</dbReference>
<name>A0A6J5KUJ8_9CAUD</name>
<dbReference type="Gene3D" id="2.60.120.260">
    <property type="entry name" value="Galactose-binding domain-like"/>
    <property type="match status" value="2"/>
</dbReference>
<gene>
    <name evidence="1" type="ORF">UFOVP45_50</name>
</gene>
<evidence type="ECO:0000313" key="1">
    <source>
        <dbReference type="EMBL" id="CAB4123890.1"/>
    </source>
</evidence>
<proteinExistence type="predicted"/>